<feature type="region of interest" description="Disordered" evidence="1">
    <location>
        <begin position="1"/>
        <end position="77"/>
    </location>
</feature>
<feature type="compositionally biased region" description="Low complexity" evidence="1">
    <location>
        <begin position="47"/>
        <end position="58"/>
    </location>
</feature>
<reference evidence="3" key="1">
    <citation type="submission" date="2025-08" db="UniProtKB">
        <authorList>
            <consortium name="RefSeq"/>
        </authorList>
    </citation>
    <scope>IDENTIFICATION</scope>
    <source>
        <tissue evidence="3">Kidney</tissue>
    </source>
</reference>
<keyword evidence="2" id="KW-1185">Reference proteome</keyword>
<protein>
    <submittedName>
        <fullName evidence="3">TRMT1-like protein</fullName>
    </submittedName>
</protein>
<evidence type="ECO:0000313" key="2">
    <source>
        <dbReference type="Proteomes" id="UP000081671"/>
    </source>
</evidence>
<organism evidence="2 3">
    <name type="scientific">Dipodomys ordii</name>
    <name type="common">Ord's kangaroo rat</name>
    <dbReference type="NCBI Taxonomy" id="10020"/>
    <lineage>
        <taxon>Eukaryota</taxon>
        <taxon>Metazoa</taxon>
        <taxon>Chordata</taxon>
        <taxon>Craniata</taxon>
        <taxon>Vertebrata</taxon>
        <taxon>Euteleostomi</taxon>
        <taxon>Mammalia</taxon>
        <taxon>Eutheria</taxon>
        <taxon>Euarchontoglires</taxon>
        <taxon>Glires</taxon>
        <taxon>Rodentia</taxon>
        <taxon>Castorimorpha</taxon>
        <taxon>Heteromyidae</taxon>
        <taxon>Dipodomyinae</taxon>
        <taxon>Dipodomys</taxon>
    </lineage>
</organism>
<evidence type="ECO:0000256" key="1">
    <source>
        <dbReference type="SAM" id="MobiDB-lite"/>
    </source>
</evidence>
<dbReference type="Proteomes" id="UP000081671">
    <property type="component" value="Unplaced"/>
</dbReference>
<evidence type="ECO:0000313" key="3">
    <source>
        <dbReference type="RefSeq" id="XP_012877261.1"/>
    </source>
</evidence>
<dbReference type="RefSeq" id="XP_012877261.1">
    <property type="nucleotide sequence ID" value="XM_013021807.1"/>
</dbReference>
<dbReference type="AlphaFoldDB" id="A0A1S3FL29"/>
<gene>
    <name evidence="3" type="primary">LOC105989659</name>
</gene>
<dbReference type="KEGG" id="dord:105989659"/>
<dbReference type="GeneID" id="105989659"/>
<feature type="compositionally biased region" description="Acidic residues" evidence="1">
    <location>
        <begin position="1"/>
        <end position="10"/>
    </location>
</feature>
<sequence length="112" mass="11687">MENMAEEELLPLEKEEGAQVGVPTSAPASARVSDSAPEPAPTPASAPAPALARAQTPALSPSLASAPEEAESKNSRLTKLFGGRQLSALLQVSTPNEYVFIPSPQKLTVEHE</sequence>
<proteinExistence type="predicted"/>
<accession>A0A1S3FL29</accession>
<dbReference type="InParanoid" id="A0A1S3FL29"/>
<name>A0A1S3FL29_DIPOR</name>